<evidence type="ECO:0000256" key="2">
    <source>
        <dbReference type="ARBA" id="ARBA00022475"/>
    </source>
</evidence>
<dbReference type="Pfam" id="PF07690">
    <property type="entry name" value="MFS_1"/>
    <property type="match status" value="1"/>
</dbReference>
<dbReference type="PANTHER" id="PTHR42688:SF1">
    <property type="entry name" value="BLR5212 PROTEIN"/>
    <property type="match status" value="1"/>
</dbReference>
<proteinExistence type="predicted"/>
<dbReference type="CDD" id="cd17370">
    <property type="entry name" value="MFS_MJ1317_like"/>
    <property type="match status" value="1"/>
</dbReference>
<feature type="transmembrane region" description="Helical" evidence="6">
    <location>
        <begin position="307"/>
        <end position="325"/>
    </location>
</feature>
<feature type="transmembrane region" description="Helical" evidence="6">
    <location>
        <begin position="216"/>
        <end position="241"/>
    </location>
</feature>
<name>A0A0W8F2W0_9ZZZZ</name>
<feature type="transmembrane region" description="Helical" evidence="6">
    <location>
        <begin position="366"/>
        <end position="385"/>
    </location>
</feature>
<dbReference type="Gene3D" id="1.20.1250.20">
    <property type="entry name" value="MFS general substrate transporter like domains"/>
    <property type="match status" value="2"/>
</dbReference>
<comment type="caution">
    <text evidence="8">The sequence shown here is derived from an EMBL/GenBank/DDBJ whole genome shotgun (WGS) entry which is preliminary data.</text>
</comment>
<evidence type="ECO:0000256" key="3">
    <source>
        <dbReference type="ARBA" id="ARBA00022692"/>
    </source>
</evidence>
<keyword evidence="2" id="KW-1003">Cell membrane</keyword>
<dbReference type="GO" id="GO:0005886">
    <property type="term" value="C:plasma membrane"/>
    <property type="evidence" value="ECO:0007669"/>
    <property type="project" value="UniProtKB-SubCell"/>
</dbReference>
<evidence type="ECO:0000256" key="5">
    <source>
        <dbReference type="ARBA" id="ARBA00023136"/>
    </source>
</evidence>
<reference evidence="8" key="1">
    <citation type="journal article" date="2015" name="Proc. Natl. Acad. Sci. U.S.A.">
        <title>Networks of energetic and metabolic interactions define dynamics in microbial communities.</title>
        <authorList>
            <person name="Embree M."/>
            <person name="Liu J.K."/>
            <person name="Al-Bassam M.M."/>
            <person name="Zengler K."/>
        </authorList>
    </citation>
    <scope>NUCLEOTIDE SEQUENCE</scope>
</reference>
<feature type="transmembrane region" description="Helical" evidence="6">
    <location>
        <begin position="12"/>
        <end position="30"/>
    </location>
</feature>
<feature type="transmembrane region" description="Helical" evidence="6">
    <location>
        <begin position="170"/>
        <end position="189"/>
    </location>
</feature>
<keyword evidence="4 6" id="KW-1133">Transmembrane helix</keyword>
<dbReference type="InterPro" id="IPR036259">
    <property type="entry name" value="MFS_trans_sf"/>
</dbReference>
<keyword evidence="3 6" id="KW-0812">Transmembrane</keyword>
<evidence type="ECO:0000256" key="6">
    <source>
        <dbReference type="SAM" id="Phobius"/>
    </source>
</evidence>
<dbReference type="InterPro" id="IPR011701">
    <property type="entry name" value="MFS"/>
</dbReference>
<dbReference type="PANTHER" id="PTHR42688">
    <property type="entry name" value="CONSERVED PROTEIN"/>
    <property type="match status" value="1"/>
</dbReference>
<comment type="subcellular location">
    <subcellularLocation>
        <location evidence="1">Cell membrane</location>
        <topology evidence="1">Multi-pass membrane protein</topology>
    </subcellularLocation>
</comment>
<evidence type="ECO:0000313" key="8">
    <source>
        <dbReference type="EMBL" id="KUG15236.1"/>
    </source>
</evidence>
<gene>
    <name evidence="8" type="ORF">ASZ90_015112</name>
</gene>
<sequence length="402" mass="42527">MIPPPALNRSLALRLILILGIVSLLGDVIYEGGRSIAGPYLLLLGASAFTVAFVAGFGEFIGYAVRLVSGYFADRTGNYWTFAIIGYLMIGAIPLLVFARAWEAAVVLILIERLGKGIRSPPKDAILSHAAHQVGRGWGFGIHEALDQVGAIIGPLVFAVSLAISGGYGTGFAVLAIPFILLVAALVYAKKRAPDPAAFEEERTPSTDPSGYSRVLLPYGTFTALTMAGFAVFPLMAYHFSAASVVPVAQIPVFYAIAMAVDALFALIIGRLYDRIGFSVLVTVPLANIPITALAFTGGYYGALAGAVLWGISMGGQETVLRAALADLTAIRKRGMAYGIFNTIYGGAWFAGSVVLGILYEMDIRVLIAYSVLMQVAALGAFFWLRKTAGLPRNGTTSTGWG</sequence>
<feature type="domain" description="Major facilitator superfamily (MFS) profile" evidence="7">
    <location>
        <begin position="12"/>
        <end position="389"/>
    </location>
</feature>
<dbReference type="GO" id="GO:0022857">
    <property type="term" value="F:transmembrane transporter activity"/>
    <property type="evidence" value="ECO:0007669"/>
    <property type="project" value="InterPro"/>
</dbReference>
<feature type="transmembrane region" description="Helical" evidence="6">
    <location>
        <begin position="84"/>
        <end position="111"/>
    </location>
</feature>
<organism evidence="8">
    <name type="scientific">hydrocarbon metagenome</name>
    <dbReference type="NCBI Taxonomy" id="938273"/>
    <lineage>
        <taxon>unclassified sequences</taxon>
        <taxon>metagenomes</taxon>
        <taxon>ecological metagenomes</taxon>
    </lineage>
</organism>
<evidence type="ECO:0000256" key="4">
    <source>
        <dbReference type="ARBA" id="ARBA00022989"/>
    </source>
</evidence>
<accession>A0A0W8F2W0</accession>
<protein>
    <recommendedName>
        <fullName evidence="7">Major facilitator superfamily (MFS) profile domain-containing protein</fullName>
    </recommendedName>
</protein>
<evidence type="ECO:0000259" key="7">
    <source>
        <dbReference type="PROSITE" id="PS50850"/>
    </source>
</evidence>
<keyword evidence="5 6" id="KW-0472">Membrane</keyword>
<dbReference type="SUPFAM" id="SSF103473">
    <property type="entry name" value="MFS general substrate transporter"/>
    <property type="match status" value="1"/>
</dbReference>
<feature type="transmembrane region" description="Helical" evidence="6">
    <location>
        <begin position="42"/>
        <end position="64"/>
    </location>
</feature>
<evidence type="ECO:0000256" key="1">
    <source>
        <dbReference type="ARBA" id="ARBA00004651"/>
    </source>
</evidence>
<dbReference type="PROSITE" id="PS50850">
    <property type="entry name" value="MFS"/>
    <property type="match status" value="1"/>
</dbReference>
<feature type="transmembrane region" description="Helical" evidence="6">
    <location>
        <begin position="253"/>
        <end position="273"/>
    </location>
</feature>
<dbReference type="InterPro" id="IPR020846">
    <property type="entry name" value="MFS_dom"/>
</dbReference>
<dbReference type="AlphaFoldDB" id="A0A0W8F2W0"/>
<feature type="transmembrane region" description="Helical" evidence="6">
    <location>
        <begin position="280"/>
        <end position="301"/>
    </location>
</feature>
<feature type="transmembrane region" description="Helical" evidence="6">
    <location>
        <begin position="337"/>
        <end position="360"/>
    </location>
</feature>
<dbReference type="InterPro" id="IPR052425">
    <property type="entry name" value="Uncharacterized_MFS-type"/>
</dbReference>
<dbReference type="EMBL" id="LNQE01001572">
    <property type="protein sequence ID" value="KUG15236.1"/>
    <property type="molecule type" value="Genomic_DNA"/>
</dbReference>